<accession>A0A5C0SH56</accession>
<organism evidence="2 3">
    <name type="scientific">Crassaminicella thermophila</name>
    <dbReference type="NCBI Taxonomy" id="2599308"/>
    <lineage>
        <taxon>Bacteria</taxon>
        <taxon>Bacillati</taxon>
        <taxon>Bacillota</taxon>
        <taxon>Clostridia</taxon>
        <taxon>Eubacteriales</taxon>
        <taxon>Clostridiaceae</taxon>
        <taxon>Crassaminicella</taxon>
    </lineage>
</organism>
<dbReference type="Pfam" id="PF12146">
    <property type="entry name" value="Hydrolase_4"/>
    <property type="match status" value="1"/>
</dbReference>
<dbReference type="InterPro" id="IPR022742">
    <property type="entry name" value="Hydrolase_4"/>
</dbReference>
<dbReference type="OrthoDB" id="1953540at2"/>
<protein>
    <submittedName>
        <fullName evidence="2">Alpha/beta hydrolase</fullName>
    </submittedName>
</protein>
<dbReference type="AlphaFoldDB" id="A0A5C0SH56"/>
<gene>
    <name evidence="2" type="ORF">FQB35_12125</name>
</gene>
<proteinExistence type="predicted"/>
<keyword evidence="2" id="KW-0378">Hydrolase</keyword>
<sequence>MKKGGVLFEMENKKIMLTKENGQKLFVDIYEVNKSYPNVLTTQFNINIDDYPQYYKPFAELGFNIFAVQLTGSGKSGGKRNHLTPEIAYDDIKTVIDYIVKNYNDAIHMYGVNGNGGIYGQYAVSIDDRIRSCALYGVGLHKDLSYIPNHKQLYVIYPIIKMLAKFFPGLKVNSKKQANLDILEFPNVEKEKELYKNIEEKYIDFWNIPLIWYSSFIGLFLEDDSKLKNKPKCPILMFVPEYDRFFSQEYLNKVYEWFDEPKKKVDLEGACHSFWALNSEEVCKIAAEWFEENP</sequence>
<evidence type="ECO:0000259" key="1">
    <source>
        <dbReference type="Pfam" id="PF12146"/>
    </source>
</evidence>
<dbReference type="EMBL" id="CP042243">
    <property type="protein sequence ID" value="QEK13007.1"/>
    <property type="molecule type" value="Genomic_DNA"/>
</dbReference>
<evidence type="ECO:0000313" key="2">
    <source>
        <dbReference type="EMBL" id="QEK13007.1"/>
    </source>
</evidence>
<keyword evidence="3" id="KW-1185">Reference proteome</keyword>
<dbReference type="SUPFAM" id="SSF53474">
    <property type="entry name" value="alpha/beta-Hydrolases"/>
    <property type="match status" value="1"/>
</dbReference>
<evidence type="ECO:0000313" key="3">
    <source>
        <dbReference type="Proteomes" id="UP000324646"/>
    </source>
</evidence>
<reference evidence="2 3" key="1">
    <citation type="submission" date="2019-07" db="EMBL/GenBank/DDBJ databases">
        <title>Complete genome of Crassaminicella thermophila SY095.</title>
        <authorList>
            <person name="Li X."/>
        </authorList>
    </citation>
    <scope>NUCLEOTIDE SEQUENCE [LARGE SCALE GENOMIC DNA]</scope>
    <source>
        <strain evidence="2 3">SY095</strain>
    </source>
</reference>
<name>A0A5C0SH56_CRATE</name>
<dbReference type="InterPro" id="IPR029058">
    <property type="entry name" value="AB_hydrolase_fold"/>
</dbReference>
<dbReference type="Proteomes" id="UP000324646">
    <property type="component" value="Chromosome"/>
</dbReference>
<dbReference type="KEGG" id="crs:FQB35_12125"/>
<feature type="domain" description="Serine aminopeptidase S33" evidence="1">
    <location>
        <begin position="50"/>
        <end position="273"/>
    </location>
</feature>
<dbReference type="GO" id="GO:0016787">
    <property type="term" value="F:hydrolase activity"/>
    <property type="evidence" value="ECO:0007669"/>
    <property type="project" value="UniProtKB-KW"/>
</dbReference>
<dbReference type="Gene3D" id="3.40.50.1820">
    <property type="entry name" value="alpha/beta hydrolase"/>
    <property type="match status" value="1"/>
</dbReference>